<gene>
    <name evidence="2" type="ORF">E2C01_094748</name>
</gene>
<keyword evidence="3" id="KW-1185">Reference proteome</keyword>
<feature type="region of interest" description="Disordered" evidence="1">
    <location>
        <begin position="1"/>
        <end position="25"/>
    </location>
</feature>
<organism evidence="2 3">
    <name type="scientific">Portunus trituberculatus</name>
    <name type="common">Swimming crab</name>
    <name type="synonym">Neptunus trituberculatus</name>
    <dbReference type="NCBI Taxonomy" id="210409"/>
    <lineage>
        <taxon>Eukaryota</taxon>
        <taxon>Metazoa</taxon>
        <taxon>Ecdysozoa</taxon>
        <taxon>Arthropoda</taxon>
        <taxon>Crustacea</taxon>
        <taxon>Multicrustacea</taxon>
        <taxon>Malacostraca</taxon>
        <taxon>Eumalacostraca</taxon>
        <taxon>Eucarida</taxon>
        <taxon>Decapoda</taxon>
        <taxon>Pleocyemata</taxon>
        <taxon>Brachyura</taxon>
        <taxon>Eubrachyura</taxon>
        <taxon>Portunoidea</taxon>
        <taxon>Portunidae</taxon>
        <taxon>Portuninae</taxon>
        <taxon>Portunus</taxon>
    </lineage>
</organism>
<evidence type="ECO:0000313" key="2">
    <source>
        <dbReference type="EMBL" id="MPC99339.1"/>
    </source>
</evidence>
<protein>
    <submittedName>
        <fullName evidence="2">Uncharacterized protein</fullName>
    </submittedName>
</protein>
<dbReference type="Proteomes" id="UP000324222">
    <property type="component" value="Unassembled WGS sequence"/>
</dbReference>
<proteinExistence type="predicted"/>
<sequence>MRKRVEGYGTSEPLLSLGDSSSDDSFSWPFLSAPSPLSASAGEPDVSVAWVPSCWVVLLPVGSWNGYSIALLNRSLITGLVV</sequence>
<accession>A0A5B7JWZ2</accession>
<feature type="compositionally biased region" description="Low complexity" evidence="1">
    <location>
        <begin position="11"/>
        <end position="25"/>
    </location>
</feature>
<reference evidence="2 3" key="1">
    <citation type="submission" date="2019-05" db="EMBL/GenBank/DDBJ databases">
        <title>Another draft genome of Portunus trituberculatus and its Hox gene families provides insights of decapod evolution.</title>
        <authorList>
            <person name="Jeong J.-H."/>
            <person name="Song I."/>
            <person name="Kim S."/>
            <person name="Choi T."/>
            <person name="Kim D."/>
            <person name="Ryu S."/>
            <person name="Kim W."/>
        </authorList>
    </citation>
    <scope>NUCLEOTIDE SEQUENCE [LARGE SCALE GENOMIC DNA]</scope>
    <source>
        <tissue evidence="2">Muscle</tissue>
    </source>
</reference>
<comment type="caution">
    <text evidence="2">The sequence shown here is derived from an EMBL/GenBank/DDBJ whole genome shotgun (WGS) entry which is preliminary data.</text>
</comment>
<evidence type="ECO:0000256" key="1">
    <source>
        <dbReference type="SAM" id="MobiDB-lite"/>
    </source>
</evidence>
<dbReference type="AlphaFoldDB" id="A0A5B7JWZ2"/>
<evidence type="ECO:0000313" key="3">
    <source>
        <dbReference type="Proteomes" id="UP000324222"/>
    </source>
</evidence>
<dbReference type="EMBL" id="VSRR010117943">
    <property type="protein sequence ID" value="MPC99339.1"/>
    <property type="molecule type" value="Genomic_DNA"/>
</dbReference>
<name>A0A5B7JWZ2_PORTR</name>